<dbReference type="InterPro" id="IPR037789">
    <property type="entry name" value="FIP_classI"/>
</dbReference>
<dbReference type="GO" id="GO:0045055">
    <property type="term" value="P:regulated exocytosis"/>
    <property type="evidence" value="ECO:0007669"/>
    <property type="project" value="TreeGrafter"/>
</dbReference>
<evidence type="ECO:0000313" key="5">
    <source>
        <dbReference type="Proteomes" id="UP000472271"/>
    </source>
</evidence>
<dbReference type="Proteomes" id="UP000472271">
    <property type="component" value="Chromosome 22"/>
</dbReference>
<protein>
    <recommendedName>
        <fullName evidence="3">FIP-RBD domain-containing protein</fullName>
    </recommendedName>
</protein>
<dbReference type="GO" id="GO:0030141">
    <property type="term" value="C:secretory granule"/>
    <property type="evidence" value="ECO:0007669"/>
    <property type="project" value="TreeGrafter"/>
</dbReference>
<dbReference type="PANTHER" id="PTHR15746">
    <property type="entry name" value="RAB11-RELATED"/>
    <property type="match status" value="1"/>
</dbReference>
<feature type="domain" description="FIP-RBD" evidence="3">
    <location>
        <begin position="2"/>
        <end position="64"/>
    </location>
</feature>
<dbReference type="GO" id="GO:0055037">
    <property type="term" value="C:recycling endosome"/>
    <property type="evidence" value="ECO:0007669"/>
    <property type="project" value="TreeGrafter"/>
</dbReference>
<keyword evidence="1" id="KW-0813">Transport</keyword>
<dbReference type="Pfam" id="PF09457">
    <property type="entry name" value="RBD-FIP"/>
    <property type="match status" value="1"/>
</dbReference>
<evidence type="ECO:0000259" key="3">
    <source>
        <dbReference type="PROSITE" id="PS51511"/>
    </source>
</evidence>
<evidence type="ECO:0000256" key="2">
    <source>
        <dbReference type="ARBA" id="ARBA00022553"/>
    </source>
</evidence>
<dbReference type="InterPro" id="IPR019018">
    <property type="entry name" value="Rab-bd_FIP-RBD"/>
</dbReference>
<keyword evidence="5" id="KW-1185">Reference proteome</keyword>
<accession>A0A673C3J7</accession>
<dbReference type="GO" id="GO:0045335">
    <property type="term" value="C:phagocytic vesicle"/>
    <property type="evidence" value="ECO:0007669"/>
    <property type="project" value="TreeGrafter"/>
</dbReference>
<reference evidence="4" key="3">
    <citation type="submission" date="2025-09" db="UniProtKB">
        <authorList>
            <consortium name="Ensembl"/>
        </authorList>
    </citation>
    <scope>IDENTIFICATION</scope>
</reference>
<dbReference type="GO" id="GO:0005739">
    <property type="term" value="C:mitochondrion"/>
    <property type="evidence" value="ECO:0007669"/>
    <property type="project" value="TreeGrafter"/>
</dbReference>
<dbReference type="PANTHER" id="PTHR15746:SF14">
    <property type="entry name" value="RAB11 FAMILY-INTERACTING PROTEIN 5"/>
    <property type="match status" value="1"/>
</dbReference>
<reference evidence="4" key="1">
    <citation type="submission" date="2019-06" db="EMBL/GenBank/DDBJ databases">
        <authorList>
            <consortium name="Wellcome Sanger Institute Data Sharing"/>
        </authorList>
    </citation>
    <scope>NUCLEOTIDE SEQUENCE [LARGE SCALE GENOMIC DNA]</scope>
</reference>
<dbReference type="InterPro" id="IPR037245">
    <property type="entry name" value="FIP-RBD_C_sf"/>
</dbReference>
<dbReference type="GO" id="GO:0031267">
    <property type="term" value="F:small GTPase binding"/>
    <property type="evidence" value="ECO:0007669"/>
    <property type="project" value="InterPro"/>
</dbReference>
<dbReference type="InParanoid" id="A0A673C3J7"/>
<dbReference type="PROSITE" id="PS51511">
    <property type="entry name" value="FIP_RBD"/>
    <property type="match status" value="1"/>
</dbReference>
<dbReference type="Gene3D" id="1.20.5.2440">
    <property type="match status" value="1"/>
</dbReference>
<evidence type="ECO:0000313" key="4">
    <source>
        <dbReference type="Ensembl" id="ENSSORP00005048555.1"/>
    </source>
</evidence>
<sequence length="68" mass="8012">SDDTDRKKGAGSYYHLTHSELVALLVQREVELRRLKPQVKDLEDYIDTLLVRIMEQKPTLLQVRSKFK</sequence>
<proteinExistence type="predicted"/>
<organism evidence="4 5">
    <name type="scientific">Sphaeramia orbicularis</name>
    <name type="common">orbiculate cardinalfish</name>
    <dbReference type="NCBI Taxonomy" id="375764"/>
    <lineage>
        <taxon>Eukaryota</taxon>
        <taxon>Metazoa</taxon>
        <taxon>Chordata</taxon>
        <taxon>Craniata</taxon>
        <taxon>Vertebrata</taxon>
        <taxon>Euteleostomi</taxon>
        <taxon>Actinopterygii</taxon>
        <taxon>Neopterygii</taxon>
        <taxon>Teleostei</taxon>
        <taxon>Neoteleostei</taxon>
        <taxon>Acanthomorphata</taxon>
        <taxon>Gobiaria</taxon>
        <taxon>Kurtiformes</taxon>
        <taxon>Apogonoidei</taxon>
        <taxon>Apogonidae</taxon>
        <taxon>Apogoninae</taxon>
        <taxon>Sphaeramia</taxon>
    </lineage>
</organism>
<reference evidence="4" key="2">
    <citation type="submission" date="2025-08" db="UniProtKB">
        <authorList>
            <consortium name="Ensembl"/>
        </authorList>
    </citation>
    <scope>IDENTIFICATION</scope>
</reference>
<dbReference type="AlphaFoldDB" id="A0A673C3J7"/>
<evidence type="ECO:0000256" key="1">
    <source>
        <dbReference type="ARBA" id="ARBA00022448"/>
    </source>
</evidence>
<keyword evidence="2" id="KW-0597">Phosphoprotein</keyword>
<dbReference type="Ensembl" id="ENSSORT00005049747.1">
    <property type="protein sequence ID" value="ENSSORP00005048555.1"/>
    <property type="gene ID" value="ENSSORG00005022126.1"/>
</dbReference>
<name>A0A673C3J7_9TELE</name>
<dbReference type="GO" id="GO:0005769">
    <property type="term" value="C:early endosome"/>
    <property type="evidence" value="ECO:0007669"/>
    <property type="project" value="TreeGrafter"/>
</dbReference>
<dbReference type="SUPFAM" id="SSF144270">
    <property type="entry name" value="Eferin C-derminal domain-like"/>
    <property type="match status" value="1"/>
</dbReference>